<dbReference type="Proteomes" id="UP000664122">
    <property type="component" value="Unassembled WGS sequence"/>
</dbReference>
<protein>
    <submittedName>
        <fullName evidence="1">Uncharacterized protein</fullName>
    </submittedName>
</protein>
<gene>
    <name evidence="1" type="ORF">J1C48_10755</name>
</gene>
<proteinExistence type="predicted"/>
<accession>A0A939FX01</accession>
<organism evidence="1 2">
    <name type="scientific">Jiella flava</name>
    <dbReference type="NCBI Taxonomy" id="2816857"/>
    <lineage>
        <taxon>Bacteria</taxon>
        <taxon>Pseudomonadati</taxon>
        <taxon>Pseudomonadota</taxon>
        <taxon>Alphaproteobacteria</taxon>
        <taxon>Hyphomicrobiales</taxon>
        <taxon>Aurantimonadaceae</taxon>
        <taxon>Jiella</taxon>
    </lineage>
</organism>
<evidence type="ECO:0000313" key="1">
    <source>
        <dbReference type="EMBL" id="MBO0663057.1"/>
    </source>
</evidence>
<dbReference type="RefSeq" id="WP_207257845.1">
    <property type="nucleotide sequence ID" value="NZ_JAFMPP010000008.1"/>
</dbReference>
<keyword evidence="2" id="KW-1185">Reference proteome</keyword>
<evidence type="ECO:0000313" key="2">
    <source>
        <dbReference type="Proteomes" id="UP000664122"/>
    </source>
</evidence>
<sequence length="182" mass="20042">MALLSAFEIVAENLVPQGILPPDASNPFLIQGYWVEISLALGITSGSFNIVFQETTDFTQGKGQSSLNAQYIDAKGEANVYPDFFASAERGFLNQSIYAGQTLIYGVQCLPFGPSQQGQDLEIPQSGTGWRGTVQVDGVRPNMLIATPTQRLVYYRRYDKQFRYFVDATVYPVPTFSGGTMI</sequence>
<name>A0A939FX01_9HYPH</name>
<comment type="caution">
    <text evidence="1">The sequence shown here is derived from an EMBL/GenBank/DDBJ whole genome shotgun (WGS) entry which is preliminary data.</text>
</comment>
<dbReference type="AlphaFoldDB" id="A0A939FX01"/>
<reference evidence="1" key="1">
    <citation type="submission" date="2021-03" db="EMBL/GenBank/DDBJ databases">
        <title>Whole genome sequence of Jiella sp. CQZ9-1.</title>
        <authorList>
            <person name="Tuo L."/>
        </authorList>
    </citation>
    <scope>NUCLEOTIDE SEQUENCE</scope>
    <source>
        <strain evidence="1">CQZ9-1</strain>
    </source>
</reference>
<dbReference type="EMBL" id="JAFMPP010000008">
    <property type="protein sequence ID" value="MBO0663057.1"/>
    <property type="molecule type" value="Genomic_DNA"/>
</dbReference>